<proteinExistence type="predicted"/>
<dbReference type="PANTHER" id="PTHR24220">
    <property type="entry name" value="IMPORT ATP-BINDING PROTEIN"/>
    <property type="match status" value="1"/>
</dbReference>
<dbReference type="SMART" id="SM00382">
    <property type="entry name" value="AAA"/>
    <property type="match status" value="1"/>
</dbReference>
<gene>
    <name evidence="5" type="ORF">DES47_1011010</name>
</gene>
<dbReference type="PANTHER" id="PTHR24220:SF659">
    <property type="entry name" value="TRANSPORTER, PUTATIVE-RELATED"/>
    <property type="match status" value="1"/>
</dbReference>
<dbReference type="GO" id="GO:0022857">
    <property type="term" value="F:transmembrane transporter activity"/>
    <property type="evidence" value="ECO:0007669"/>
    <property type="project" value="TreeGrafter"/>
</dbReference>
<dbReference type="PROSITE" id="PS50893">
    <property type="entry name" value="ABC_TRANSPORTER_2"/>
    <property type="match status" value="1"/>
</dbReference>
<keyword evidence="1" id="KW-0472">Membrane</keyword>
<sequence length="218" mass="22918">MIELKDLRYDYRNGPTLSFADLSASAGCTLLVRGASGAGKSTLLALMAGLLTPTAGQVFVDGIDVGALAPRQRDAWRGAHLGFVPQRLHLSEALSVRDNLGLPYVCAGEPVQPARIAEVLERLGLQGLAARRPHQLSVGQAQRVALARAVLRGPSLLLADEPTASLDDEAAAEALRLLIELAALSRATLVLATHDARVSQALPDAQLLQLNRAPACSA</sequence>
<dbReference type="GO" id="GO:0005886">
    <property type="term" value="C:plasma membrane"/>
    <property type="evidence" value="ECO:0007669"/>
    <property type="project" value="TreeGrafter"/>
</dbReference>
<keyword evidence="1" id="KW-1003">Cell membrane</keyword>
<dbReference type="InterPro" id="IPR017871">
    <property type="entry name" value="ABC_transporter-like_CS"/>
</dbReference>
<dbReference type="InterPro" id="IPR027417">
    <property type="entry name" value="P-loop_NTPase"/>
</dbReference>
<keyword evidence="6" id="KW-1185">Reference proteome</keyword>
<name>A0A4R6QTF0_9BURK</name>
<dbReference type="Proteomes" id="UP000295361">
    <property type="component" value="Unassembled WGS sequence"/>
</dbReference>
<dbReference type="AlphaFoldDB" id="A0A4R6QTF0"/>
<organism evidence="5 6">
    <name type="scientific">Roseateles toxinivorans</name>
    <dbReference type="NCBI Taxonomy" id="270368"/>
    <lineage>
        <taxon>Bacteria</taxon>
        <taxon>Pseudomonadati</taxon>
        <taxon>Pseudomonadota</taxon>
        <taxon>Betaproteobacteria</taxon>
        <taxon>Burkholderiales</taxon>
        <taxon>Sphaerotilaceae</taxon>
        <taxon>Roseateles</taxon>
    </lineage>
</organism>
<evidence type="ECO:0000313" key="6">
    <source>
        <dbReference type="Proteomes" id="UP000295361"/>
    </source>
</evidence>
<dbReference type="Gene3D" id="3.40.50.300">
    <property type="entry name" value="P-loop containing nucleotide triphosphate hydrolases"/>
    <property type="match status" value="1"/>
</dbReference>
<dbReference type="Pfam" id="PF00005">
    <property type="entry name" value="ABC_tran"/>
    <property type="match status" value="1"/>
</dbReference>
<dbReference type="SUPFAM" id="SSF52540">
    <property type="entry name" value="P-loop containing nucleoside triphosphate hydrolases"/>
    <property type="match status" value="1"/>
</dbReference>
<dbReference type="InterPro" id="IPR003439">
    <property type="entry name" value="ABC_transporter-like_ATP-bd"/>
</dbReference>
<reference evidence="5 6" key="1">
    <citation type="submission" date="2019-03" db="EMBL/GenBank/DDBJ databases">
        <title>Genomic Encyclopedia of Type Strains, Phase IV (KMG-IV): sequencing the most valuable type-strain genomes for metagenomic binning, comparative biology and taxonomic classification.</title>
        <authorList>
            <person name="Goeker M."/>
        </authorList>
    </citation>
    <scope>NUCLEOTIDE SEQUENCE [LARGE SCALE GENOMIC DNA]</scope>
    <source>
        <strain evidence="5 6">DSM 16998</strain>
    </source>
</reference>
<keyword evidence="2" id="KW-0547">Nucleotide-binding</keyword>
<evidence type="ECO:0000259" key="4">
    <source>
        <dbReference type="PROSITE" id="PS50893"/>
    </source>
</evidence>
<keyword evidence="3 5" id="KW-0067">ATP-binding</keyword>
<dbReference type="InterPro" id="IPR015854">
    <property type="entry name" value="ABC_transpr_LolD-like"/>
</dbReference>
<feature type="domain" description="ABC transporter" evidence="4">
    <location>
        <begin position="2"/>
        <end position="218"/>
    </location>
</feature>
<dbReference type="EMBL" id="SNXS01000001">
    <property type="protein sequence ID" value="TDP74940.1"/>
    <property type="molecule type" value="Genomic_DNA"/>
</dbReference>
<dbReference type="InterPro" id="IPR003593">
    <property type="entry name" value="AAA+_ATPase"/>
</dbReference>
<accession>A0A4R6QTF0</accession>
<evidence type="ECO:0000256" key="1">
    <source>
        <dbReference type="ARBA" id="ARBA00022475"/>
    </source>
</evidence>
<dbReference type="InParanoid" id="A0A4R6QTF0"/>
<evidence type="ECO:0000256" key="2">
    <source>
        <dbReference type="ARBA" id="ARBA00022741"/>
    </source>
</evidence>
<dbReference type="RefSeq" id="WP_133699529.1">
    <property type="nucleotide sequence ID" value="NZ_SNXS01000001.1"/>
</dbReference>
<dbReference type="PROSITE" id="PS00211">
    <property type="entry name" value="ABC_TRANSPORTER_1"/>
    <property type="match status" value="1"/>
</dbReference>
<dbReference type="GO" id="GO:0016887">
    <property type="term" value="F:ATP hydrolysis activity"/>
    <property type="evidence" value="ECO:0007669"/>
    <property type="project" value="InterPro"/>
</dbReference>
<comment type="caution">
    <text evidence="5">The sequence shown here is derived from an EMBL/GenBank/DDBJ whole genome shotgun (WGS) entry which is preliminary data.</text>
</comment>
<evidence type="ECO:0000256" key="3">
    <source>
        <dbReference type="ARBA" id="ARBA00022840"/>
    </source>
</evidence>
<protein>
    <submittedName>
        <fullName evidence="5">Putative ABC transport system ATP-binding protein</fullName>
    </submittedName>
</protein>
<dbReference type="GO" id="GO:0005524">
    <property type="term" value="F:ATP binding"/>
    <property type="evidence" value="ECO:0007669"/>
    <property type="project" value="UniProtKB-KW"/>
</dbReference>
<dbReference type="OrthoDB" id="8905165at2"/>
<evidence type="ECO:0000313" key="5">
    <source>
        <dbReference type="EMBL" id="TDP74940.1"/>
    </source>
</evidence>